<dbReference type="KEGG" id="psoj:PHYSODRAFT_347941"/>
<dbReference type="Proteomes" id="UP000002640">
    <property type="component" value="Unassembled WGS sequence"/>
</dbReference>
<dbReference type="InterPro" id="IPR023393">
    <property type="entry name" value="START-like_dom_sf"/>
</dbReference>
<name>G5A645_PHYSP</name>
<dbReference type="STRING" id="1094619.G5A645"/>
<evidence type="ECO:0008006" key="3">
    <source>
        <dbReference type="Google" id="ProtNLM"/>
    </source>
</evidence>
<dbReference type="PANTHER" id="PTHR13510:SF44">
    <property type="entry name" value="RABENOSYN-5"/>
    <property type="match status" value="1"/>
</dbReference>
<organism evidence="1 2">
    <name type="scientific">Phytophthora sojae (strain P6497)</name>
    <name type="common">Soybean stem and root rot agent</name>
    <name type="synonym">Phytophthora megasperma f. sp. glycines</name>
    <dbReference type="NCBI Taxonomy" id="1094619"/>
    <lineage>
        <taxon>Eukaryota</taxon>
        <taxon>Sar</taxon>
        <taxon>Stramenopiles</taxon>
        <taxon>Oomycota</taxon>
        <taxon>Peronosporomycetes</taxon>
        <taxon>Peronosporales</taxon>
        <taxon>Peronosporaceae</taxon>
        <taxon>Phytophthora</taxon>
    </lineage>
</organism>
<dbReference type="AlphaFoldDB" id="G5A645"/>
<dbReference type="InterPro" id="IPR052727">
    <property type="entry name" value="Rab4/Rab5_effector"/>
</dbReference>
<accession>G5A645</accession>
<reference evidence="1 2" key="1">
    <citation type="journal article" date="2006" name="Science">
        <title>Phytophthora genome sequences uncover evolutionary origins and mechanisms of pathogenesis.</title>
        <authorList>
            <person name="Tyler B.M."/>
            <person name="Tripathy S."/>
            <person name="Zhang X."/>
            <person name="Dehal P."/>
            <person name="Jiang R.H."/>
            <person name="Aerts A."/>
            <person name="Arredondo F.D."/>
            <person name="Baxter L."/>
            <person name="Bensasson D."/>
            <person name="Beynon J.L."/>
            <person name="Chapman J."/>
            <person name="Damasceno C.M."/>
            <person name="Dorrance A.E."/>
            <person name="Dou D."/>
            <person name="Dickerman A.W."/>
            <person name="Dubchak I.L."/>
            <person name="Garbelotto M."/>
            <person name="Gijzen M."/>
            <person name="Gordon S.G."/>
            <person name="Govers F."/>
            <person name="Grunwald N.J."/>
            <person name="Huang W."/>
            <person name="Ivors K.L."/>
            <person name="Jones R.W."/>
            <person name="Kamoun S."/>
            <person name="Krampis K."/>
            <person name="Lamour K.H."/>
            <person name="Lee M.K."/>
            <person name="McDonald W.H."/>
            <person name="Medina M."/>
            <person name="Meijer H.J."/>
            <person name="Nordberg E.K."/>
            <person name="Maclean D.J."/>
            <person name="Ospina-Giraldo M.D."/>
            <person name="Morris P.F."/>
            <person name="Phuntumart V."/>
            <person name="Putnam N.H."/>
            <person name="Rash S."/>
            <person name="Rose J.K."/>
            <person name="Sakihama Y."/>
            <person name="Salamov A.A."/>
            <person name="Savidor A."/>
            <person name="Scheuring C.F."/>
            <person name="Smith B.M."/>
            <person name="Sobral B.W."/>
            <person name="Terry A."/>
            <person name="Torto-Alalibo T.A."/>
            <person name="Win J."/>
            <person name="Xu Z."/>
            <person name="Zhang H."/>
            <person name="Grigoriev I.V."/>
            <person name="Rokhsar D.S."/>
            <person name="Boore J.L."/>
        </authorList>
    </citation>
    <scope>NUCLEOTIDE SEQUENCE [LARGE SCALE GENOMIC DNA]</scope>
    <source>
        <strain evidence="1 2">P6497</strain>
    </source>
</reference>
<dbReference type="PANTHER" id="PTHR13510">
    <property type="entry name" value="FYVE-FINGER-CONTAINING RAB5 EFFECTOR PROTEIN RABENOSYN-5-RELATED"/>
    <property type="match status" value="1"/>
</dbReference>
<dbReference type="Gene3D" id="3.30.530.20">
    <property type="match status" value="1"/>
</dbReference>
<protein>
    <recommendedName>
        <fullName evidence="3">FYVE-type domain-containing protein</fullName>
    </recommendedName>
</protein>
<dbReference type="EMBL" id="JH159160">
    <property type="protein sequence ID" value="EGZ08800.1"/>
    <property type="molecule type" value="Genomic_DNA"/>
</dbReference>
<evidence type="ECO:0000313" key="1">
    <source>
        <dbReference type="EMBL" id="EGZ08800.1"/>
    </source>
</evidence>
<sequence>MGKGRFIVNPFPELHVTPHDQRQLQDLANNLIMSNLDKYNKFVSSDKGKVDPNRWKSIKEREQLKGKVDDLVHGVMSEDLERMRIKASYVDDDPFQSLIVKWMELDIPFASMNLVKNRDYVYLEGTGFVTSQKGDRLGYHLLHSVSFPQTHDLPNRIRGNVSIIAFWRQAGANAMEMYATGIFDPCGDMIRMLVVPGMASAFLSSVKYSYCGQMRKLSFMLDKAYTESKQRGAPNKKKVCVTCSSPITTRRLGDLAKSNSSCKMCFSHVCYACKVTRKLSFVDSDLMLSKRKVTFCTACISSVTSMSARDCARAKMLSQKSAIDYASIQSSSTGSAEYASEMSYSSS</sequence>
<dbReference type="GeneID" id="20648924"/>
<evidence type="ECO:0000313" key="2">
    <source>
        <dbReference type="Proteomes" id="UP000002640"/>
    </source>
</evidence>
<dbReference type="InParanoid" id="G5A645"/>
<proteinExistence type="predicted"/>
<keyword evidence="2" id="KW-1185">Reference proteome</keyword>
<gene>
    <name evidence="1" type="ORF">PHYSODRAFT_347941</name>
</gene>
<dbReference type="RefSeq" id="XP_009535433.1">
    <property type="nucleotide sequence ID" value="XM_009537138.1"/>
</dbReference>